<feature type="compositionally biased region" description="Polar residues" evidence="1">
    <location>
        <begin position="398"/>
        <end position="419"/>
    </location>
</feature>
<reference evidence="2" key="1">
    <citation type="submission" date="2020-11" db="EMBL/GenBank/DDBJ databases">
        <authorList>
            <consortium name="DOE Joint Genome Institute"/>
            <person name="Ahrendt S."/>
            <person name="Riley R."/>
            <person name="Andreopoulos W."/>
            <person name="Labutti K."/>
            <person name="Pangilinan J."/>
            <person name="Ruiz-Duenas F.J."/>
            <person name="Barrasa J.M."/>
            <person name="Sanchez-Garcia M."/>
            <person name="Camarero S."/>
            <person name="Miyauchi S."/>
            <person name="Serrano A."/>
            <person name="Linde D."/>
            <person name="Babiker R."/>
            <person name="Drula E."/>
            <person name="Ayuso-Fernandez I."/>
            <person name="Pacheco R."/>
            <person name="Padilla G."/>
            <person name="Ferreira P."/>
            <person name="Barriuso J."/>
            <person name="Kellner H."/>
            <person name="Castanera R."/>
            <person name="Alfaro M."/>
            <person name="Ramirez L."/>
            <person name="Pisabarro A.G."/>
            <person name="Kuo A."/>
            <person name="Tritt A."/>
            <person name="Lipzen A."/>
            <person name="He G."/>
            <person name="Yan M."/>
            <person name="Ng V."/>
            <person name="Cullen D."/>
            <person name="Martin F."/>
            <person name="Rosso M.-N."/>
            <person name="Henrissat B."/>
            <person name="Hibbett D."/>
            <person name="Martinez A.T."/>
            <person name="Grigoriev I.V."/>
        </authorList>
    </citation>
    <scope>NUCLEOTIDE SEQUENCE</scope>
    <source>
        <strain evidence="2">CBS 506.95</strain>
    </source>
</reference>
<feature type="compositionally biased region" description="Basic residues" evidence="1">
    <location>
        <begin position="327"/>
        <end position="347"/>
    </location>
</feature>
<organism evidence="2 3">
    <name type="scientific">Crepidotus variabilis</name>
    <dbReference type="NCBI Taxonomy" id="179855"/>
    <lineage>
        <taxon>Eukaryota</taxon>
        <taxon>Fungi</taxon>
        <taxon>Dikarya</taxon>
        <taxon>Basidiomycota</taxon>
        <taxon>Agaricomycotina</taxon>
        <taxon>Agaricomycetes</taxon>
        <taxon>Agaricomycetidae</taxon>
        <taxon>Agaricales</taxon>
        <taxon>Agaricineae</taxon>
        <taxon>Crepidotaceae</taxon>
        <taxon>Crepidotus</taxon>
    </lineage>
</organism>
<evidence type="ECO:0000313" key="2">
    <source>
        <dbReference type="EMBL" id="KAF9524902.1"/>
    </source>
</evidence>
<dbReference type="Proteomes" id="UP000807306">
    <property type="component" value="Unassembled WGS sequence"/>
</dbReference>
<feature type="region of interest" description="Disordered" evidence="1">
    <location>
        <begin position="315"/>
        <end position="354"/>
    </location>
</feature>
<feature type="compositionally biased region" description="Basic and acidic residues" evidence="1">
    <location>
        <begin position="161"/>
        <end position="170"/>
    </location>
</feature>
<feature type="compositionally biased region" description="Polar residues" evidence="1">
    <location>
        <begin position="146"/>
        <end position="157"/>
    </location>
</feature>
<feature type="region of interest" description="Disordered" evidence="1">
    <location>
        <begin position="132"/>
        <end position="172"/>
    </location>
</feature>
<accession>A0A9P6E9C8</accession>
<feature type="region of interest" description="Disordered" evidence="1">
    <location>
        <begin position="270"/>
        <end position="300"/>
    </location>
</feature>
<gene>
    <name evidence="2" type="ORF">CPB83DRAFT_860436</name>
</gene>
<feature type="compositionally biased region" description="Low complexity" evidence="1">
    <location>
        <begin position="420"/>
        <end position="441"/>
    </location>
</feature>
<comment type="caution">
    <text evidence="2">The sequence shown here is derived from an EMBL/GenBank/DDBJ whole genome shotgun (WGS) entry which is preliminary data.</text>
</comment>
<evidence type="ECO:0000313" key="3">
    <source>
        <dbReference type="Proteomes" id="UP000807306"/>
    </source>
</evidence>
<evidence type="ECO:0000256" key="1">
    <source>
        <dbReference type="SAM" id="MobiDB-lite"/>
    </source>
</evidence>
<feature type="compositionally biased region" description="Low complexity" evidence="1">
    <location>
        <begin position="273"/>
        <end position="286"/>
    </location>
</feature>
<sequence>MATLRPALPPTTNTLTAQQRTVLLRKSRKIEQLLGSTPYFVNLSNISVQDQTTKHAYSGLRRRASLDTTLLPSSSLSHEVPTRSSTMIRRKRYRRTVVTSGSLVSNTWGQHTDIPMLRIELDRLHMEPITAAPSSTRLADPEFMQRAQQPDSPNTYPDQEEYPKHTHETSELQSNALEELEDSALRQLDFGSTTISSDAEIKHEPRVPLKQRPATASSSFTHLPISTHSSPASFRKAKMDRLRKKLGARVPLELVFPDESNLPLNCRRLSDESPSYSLPPSFSSPSLKIRPETGSPVSSAPLTEASQDLVVPISPLPTAFSLPPPPRPKKSPKRPSNGKHGHRRRAVRSMEVPPPVPPLNFADFKPLREKLSLILEMPEETSSEPKGLEISLRYINESPNSSRPSTAGSVTSSMSGAWATSTAPTTPTSSTISCTSSSLSTPRKRPSSYRKAPPPITDDLMAALNQTILPSYHP</sequence>
<feature type="region of interest" description="Disordered" evidence="1">
    <location>
        <begin position="196"/>
        <end position="236"/>
    </location>
</feature>
<dbReference type="OrthoDB" id="3034829at2759"/>
<feature type="compositionally biased region" description="Polar residues" evidence="1">
    <location>
        <begin position="214"/>
        <end position="232"/>
    </location>
</feature>
<dbReference type="EMBL" id="MU157891">
    <property type="protein sequence ID" value="KAF9524902.1"/>
    <property type="molecule type" value="Genomic_DNA"/>
</dbReference>
<protein>
    <submittedName>
        <fullName evidence="2">Uncharacterized protein</fullName>
    </submittedName>
</protein>
<keyword evidence="3" id="KW-1185">Reference proteome</keyword>
<name>A0A9P6E9C8_9AGAR</name>
<feature type="region of interest" description="Disordered" evidence="1">
    <location>
        <begin position="398"/>
        <end position="457"/>
    </location>
</feature>
<dbReference type="AlphaFoldDB" id="A0A9P6E9C8"/>
<proteinExistence type="predicted"/>